<accession>A0A2A9NB83</accession>
<keyword evidence="2" id="KW-1185">Reference proteome</keyword>
<proteinExistence type="predicted"/>
<evidence type="ECO:0000313" key="2">
    <source>
        <dbReference type="Proteomes" id="UP000242287"/>
    </source>
</evidence>
<dbReference type="Proteomes" id="UP000242287">
    <property type="component" value="Unassembled WGS sequence"/>
</dbReference>
<dbReference type="AlphaFoldDB" id="A0A2A9NB83"/>
<sequence length="105" mass="12061">MSFSYISFMAYVHPIQVPLPWSLRLELPAGLFIGDEHSRFEFAMQPTQRIVSSVDFYSPEAPISIDNLDASLARLDPENPIDPGYRLRPLEPRMRCRRAPAQGWL</sequence>
<gene>
    <name evidence="1" type="ORF">AMATHDRAFT_66617</name>
</gene>
<name>A0A2A9NB83_9AGAR</name>
<dbReference type="EMBL" id="KZ302087">
    <property type="protein sequence ID" value="PFH47879.1"/>
    <property type="molecule type" value="Genomic_DNA"/>
</dbReference>
<evidence type="ECO:0000313" key="1">
    <source>
        <dbReference type="EMBL" id="PFH47879.1"/>
    </source>
</evidence>
<organism evidence="1 2">
    <name type="scientific">Amanita thiersii Skay4041</name>
    <dbReference type="NCBI Taxonomy" id="703135"/>
    <lineage>
        <taxon>Eukaryota</taxon>
        <taxon>Fungi</taxon>
        <taxon>Dikarya</taxon>
        <taxon>Basidiomycota</taxon>
        <taxon>Agaricomycotina</taxon>
        <taxon>Agaricomycetes</taxon>
        <taxon>Agaricomycetidae</taxon>
        <taxon>Agaricales</taxon>
        <taxon>Pluteineae</taxon>
        <taxon>Amanitaceae</taxon>
        <taxon>Amanita</taxon>
    </lineage>
</organism>
<reference evidence="1 2" key="1">
    <citation type="submission" date="2014-02" db="EMBL/GenBank/DDBJ databases">
        <title>Transposable element dynamics among asymbiotic and ectomycorrhizal Amanita fungi.</title>
        <authorList>
            <consortium name="DOE Joint Genome Institute"/>
            <person name="Hess J."/>
            <person name="Skrede I."/>
            <person name="Wolfe B."/>
            <person name="LaButti K."/>
            <person name="Ohm R.A."/>
            <person name="Grigoriev I.V."/>
            <person name="Pringle A."/>
        </authorList>
    </citation>
    <scope>NUCLEOTIDE SEQUENCE [LARGE SCALE GENOMIC DNA]</scope>
    <source>
        <strain evidence="1 2">SKay4041</strain>
    </source>
</reference>
<protein>
    <submittedName>
        <fullName evidence="1">Uncharacterized protein</fullName>
    </submittedName>
</protein>